<evidence type="ECO:0000313" key="3">
    <source>
        <dbReference type="Proteomes" id="UP001367508"/>
    </source>
</evidence>
<dbReference type="EMBL" id="JAYMYQ010000006">
    <property type="protein sequence ID" value="KAK7322581.1"/>
    <property type="molecule type" value="Genomic_DNA"/>
</dbReference>
<organism evidence="2 3">
    <name type="scientific">Canavalia gladiata</name>
    <name type="common">Sword bean</name>
    <name type="synonym">Dolichos gladiatus</name>
    <dbReference type="NCBI Taxonomy" id="3824"/>
    <lineage>
        <taxon>Eukaryota</taxon>
        <taxon>Viridiplantae</taxon>
        <taxon>Streptophyta</taxon>
        <taxon>Embryophyta</taxon>
        <taxon>Tracheophyta</taxon>
        <taxon>Spermatophyta</taxon>
        <taxon>Magnoliopsida</taxon>
        <taxon>eudicotyledons</taxon>
        <taxon>Gunneridae</taxon>
        <taxon>Pentapetalae</taxon>
        <taxon>rosids</taxon>
        <taxon>fabids</taxon>
        <taxon>Fabales</taxon>
        <taxon>Fabaceae</taxon>
        <taxon>Papilionoideae</taxon>
        <taxon>50 kb inversion clade</taxon>
        <taxon>NPAAA clade</taxon>
        <taxon>indigoferoid/millettioid clade</taxon>
        <taxon>Phaseoleae</taxon>
        <taxon>Canavalia</taxon>
    </lineage>
</organism>
<feature type="region of interest" description="Disordered" evidence="1">
    <location>
        <begin position="164"/>
        <end position="190"/>
    </location>
</feature>
<reference evidence="2 3" key="1">
    <citation type="submission" date="2024-01" db="EMBL/GenBank/DDBJ databases">
        <title>The genomes of 5 underutilized Papilionoideae crops provide insights into root nodulation and disease resistanc.</title>
        <authorList>
            <person name="Jiang F."/>
        </authorList>
    </citation>
    <scope>NUCLEOTIDE SEQUENCE [LARGE SCALE GENOMIC DNA]</scope>
    <source>
        <strain evidence="2">LVBAO_FW01</strain>
        <tissue evidence="2">Leaves</tissue>
    </source>
</reference>
<dbReference type="AlphaFoldDB" id="A0AAN9Q541"/>
<proteinExistence type="predicted"/>
<feature type="compositionally biased region" description="Low complexity" evidence="1">
    <location>
        <begin position="175"/>
        <end position="190"/>
    </location>
</feature>
<name>A0AAN9Q541_CANGL</name>
<protein>
    <submittedName>
        <fullName evidence="2">Uncharacterized protein</fullName>
    </submittedName>
</protein>
<accession>A0AAN9Q541</accession>
<dbReference type="Proteomes" id="UP001367508">
    <property type="component" value="Unassembled WGS sequence"/>
</dbReference>
<evidence type="ECO:0000313" key="2">
    <source>
        <dbReference type="EMBL" id="KAK7322581.1"/>
    </source>
</evidence>
<sequence>MGLFFCGLRKRKAKGNSLGVFRGSLLRFLKIDRGLPLQIAHSSLHGGRSVSRRFGALVSFSSELLTPNSPVVGDRLVEKFDGHTGTMEGRTNVEDLGMELTLLRRRLLGNSHQGKGEEISSGFSSFEPNPAGLAKEMVQKFIEEDHEKHSNPIRRHHCCIYLNRNNDDSPDDDPNAPGGSDDSNGSSGEASGILKGQAACFGVGKRYLRAGSWRNEGVQDASRRKNPVFQFSFNIPYSLYLLIGPRNSHIC</sequence>
<gene>
    <name evidence="2" type="ORF">VNO77_25969</name>
</gene>
<comment type="caution">
    <text evidence="2">The sequence shown here is derived from an EMBL/GenBank/DDBJ whole genome shotgun (WGS) entry which is preliminary data.</text>
</comment>
<evidence type="ECO:0000256" key="1">
    <source>
        <dbReference type="SAM" id="MobiDB-lite"/>
    </source>
</evidence>
<keyword evidence="3" id="KW-1185">Reference proteome</keyword>